<feature type="binding site" evidence="2">
    <location>
        <position position="173"/>
    </location>
    <ligand>
        <name>Zn(2+)</name>
        <dbReference type="ChEBI" id="CHEBI:29105"/>
    </ligand>
</feature>
<evidence type="ECO:0000256" key="1">
    <source>
        <dbReference type="ARBA" id="ARBA00022835"/>
    </source>
</evidence>
<proteinExistence type="inferred from homology"/>
<comment type="subunit">
    <text evidence="2">Component of the archaeal exosome complex. Forms a trimer of Rrp4 and/or Csl4 subunits. The trimer associates with an hexameric ring-like arrangement composed of 3 Rrp41-Rrp42 heterodimers. Interacts with DnaG.</text>
</comment>
<dbReference type="SUPFAM" id="SSF50249">
    <property type="entry name" value="Nucleic acid-binding proteins"/>
    <property type="match status" value="1"/>
</dbReference>
<dbReference type="PANTHER" id="PTHR12686:SF8">
    <property type="entry name" value="EXOSOME COMPLEX COMPONENT CSL4"/>
    <property type="match status" value="1"/>
</dbReference>
<organism evidence="3 4">
    <name type="scientific">Promethearchaeum syntrophicum</name>
    <dbReference type="NCBI Taxonomy" id="2594042"/>
    <lineage>
        <taxon>Archaea</taxon>
        <taxon>Promethearchaeati</taxon>
        <taxon>Promethearchaeota</taxon>
        <taxon>Promethearchaeia</taxon>
        <taxon>Promethearchaeales</taxon>
        <taxon>Promethearchaeaceae</taxon>
        <taxon>Promethearchaeum</taxon>
    </lineage>
</organism>
<dbReference type="GO" id="GO:0000178">
    <property type="term" value="C:exosome (RNase complex)"/>
    <property type="evidence" value="ECO:0007669"/>
    <property type="project" value="UniProtKB-KW"/>
</dbReference>
<comment type="subcellular location">
    <subcellularLocation>
        <location evidence="2">Cytoplasm</location>
    </subcellularLocation>
</comment>
<accession>A0A5B9D587</accession>
<protein>
    <recommendedName>
        <fullName evidence="2">Exosome complex component Csl4</fullName>
    </recommendedName>
</protein>
<evidence type="ECO:0000313" key="3">
    <source>
        <dbReference type="EMBL" id="QEE14259.1"/>
    </source>
</evidence>
<dbReference type="InterPro" id="IPR039771">
    <property type="entry name" value="Csl4"/>
</dbReference>
<keyword evidence="2" id="KW-0479">Metal-binding</keyword>
<dbReference type="OrthoDB" id="6768at2157"/>
<dbReference type="Gene3D" id="2.40.50.140">
    <property type="entry name" value="Nucleic acid-binding proteins"/>
    <property type="match status" value="1"/>
</dbReference>
<keyword evidence="2" id="KW-0862">Zinc</keyword>
<dbReference type="GeneID" id="41328077"/>
<comment type="similarity">
    <text evidence="2">Belongs to the CSL4 family.</text>
</comment>
<dbReference type="Gene3D" id="2.40.50.100">
    <property type="match status" value="1"/>
</dbReference>
<dbReference type="KEGG" id="psyt:DSAG12_00070"/>
<keyword evidence="1 2" id="KW-0271">Exosome</keyword>
<reference evidence="3 4" key="1">
    <citation type="journal article" date="2020" name="Nature">
        <title>Isolation of an archaeon at the prokaryote-eukaryote interface.</title>
        <authorList>
            <person name="Imachi H."/>
            <person name="Nobu M.K."/>
            <person name="Nakahara N."/>
            <person name="Morono Y."/>
            <person name="Ogawara M."/>
            <person name="Takaki Y."/>
            <person name="Takano Y."/>
            <person name="Uematsu K."/>
            <person name="Ikuta T."/>
            <person name="Ito M."/>
            <person name="Matsui Y."/>
            <person name="Miyazaki M."/>
            <person name="Murata K."/>
            <person name="Saito Y."/>
            <person name="Sakai S."/>
            <person name="Song C."/>
            <person name="Tasumi E."/>
            <person name="Yamanaka Y."/>
            <person name="Yamaguchi T."/>
            <person name="Kamagata Y."/>
            <person name="Tamaki H."/>
            <person name="Takai K."/>
        </authorList>
    </citation>
    <scope>NUCLEOTIDE SEQUENCE [LARGE SCALE GENOMIC DNA]</scope>
    <source>
        <strain evidence="3 4">MK-D1</strain>
    </source>
</reference>
<name>A0A5B9D587_9ARCH</name>
<dbReference type="NCBIfam" id="NF034126">
    <property type="entry name" value="PRK09521.1"/>
    <property type="match status" value="1"/>
</dbReference>
<dbReference type="GO" id="GO:0005737">
    <property type="term" value="C:cytoplasm"/>
    <property type="evidence" value="ECO:0007669"/>
    <property type="project" value="UniProtKB-SubCell"/>
</dbReference>
<dbReference type="HAMAP" id="MF_00975">
    <property type="entry name" value="Exosome_Csl4"/>
    <property type="match status" value="1"/>
</dbReference>
<dbReference type="InterPro" id="IPR030850">
    <property type="entry name" value="Exosome_Csl4_arc"/>
</dbReference>
<feature type="binding site" evidence="2">
    <location>
        <position position="159"/>
    </location>
    <ligand>
        <name>Zn(2+)</name>
        <dbReference type="ChEBI" id="CHEBI:29105"/>
    </ligand>
</feature>
<dbReference type="Proteomes" id="UP000321408">
    <property type="component" value="Chromosome"/>
</dbReference>
<keyword evidence="4" id="KW-1185">Reference proteome</keyword>
<keyword evidence="2" id="KW-0963">Cytoplasm</keyword>
<dbReference type="AlphaFoldDB" id="A0A5B9D587"/>
<dbReference type="PANTHER" id="PTHR12686">
    <property type="entry name" value="3'-5' EXORIBONUCLEASE CSL4-RELATED"/>
    <property type="match status" value="1"/>
</dbReference>
<dbReference type="EMBL" id="CP042905">
    <property type="protein sequence ID" value="QEE14259.1"/>
    <property type="molecule type" value="Genomic_DNA"/>
</dbReference>
<evidence type="ECO:0000313" key="4">
    <source>
        <dbReference type="Proteomes" id="UP000321408"/>
    </source>
</evidence>
<feature type="binding site" evidence="2">
    <location>
        <position position="176"/>
    </location>
    <ligand>
        <name>Zn(2+)</name>
        <dbReference type="ChEBI" id="CHEBI:29105"/>
    </ligand>
</feature>
<dbReference type="GO" id="GO:0008270">
    <property type="term" value="F:zinc ion binding"/>
    <property type="evidence" value="ECO:0007669"/>
    <property type="project" value="UniProtKB-UniRule"/>
</dbReference>
<dbReference type="RefSeq" id="WP_147661222.1">
    <property type="nucleotide sequence ID" value="NZ_CP042905.2"/>
</dbReference>
<dbReference type="GO" id="GO:0006401">
    <property type="term" value="P:RNA catabolic process"/>
    <property type="evidence" value="ECO:0007669"/>
    <property type="project" value="UniProtKB-UniRule"/>
</dbReference>
<sequence>MAIPKSGDIVKIGDELGFEEQFLGSQDSTYSENGNIYAAINGILDINEQERLIHINAHNEEKRIIPKQGDLIIGEVSMIRKNSVGVRMISLNGKVIVRNGTFANIHVSSVSKSYVDKLDNVFQKTDLVRARVLSKFGKEWKVATNSTNLGVILSNCKYCGHKMERKGRDQVKCLFCNHSERKKIASDYGEVEILLRF</sequence>
<feature type="binding site" evidence="2">
    <location>
        <position position="156"/>
    </location>
    <ligand>
        <name>Zn(2+)</name>
        <dbReference type="ChEBI" id="CHEBI:29105"/>
    </ligand>
</feature>
<gene>
    <name evidence="2" type="primary">csl4</name>
    <name evidence="3" type="ORF">DSAG12_00070</name>
</gene>
<comment type="function">
    <text evidence="2">Non-catalytic component of the exosome, which is a complex involved in RNA degradation. Increases the RNA binding and the efficiency of RNA degradation. Helpful for the interaction of the exosome with A-poor RNAs.</text>
</comment>
<evidence type="ECO:0000256" key="2">
    <source>
        <dbReference type="HAMAP-Rule" id="MF_00975"/>
    </source>
</evidence>
<reference evidence="3 4" key="2">
    <citation type="journal article" date="2024" name="Int. J. Syst. Evol. Microbiol.">
        <title>Promethearchaeum syntrophicum gen. nov., sp. nov., an anaerobic, obligately syntrophic archaeon, the first isolate of the lineage 'Asgard' archaea, and proposal of the new archaeal phylum Promethearchaeota phyl. nov. and kingdom Promethearchaeati regn. nov.</title>
        <authorList>
            <person name="Imachi H."/>
            <person name="Nobu M.K."/>
            <person name="Kato S."/>
            <person name="Takaki Y."/>
            <person name="Miyazaki M."/>
            <person name="Miyata M."/>
            <person name="Ogawara M."/>
            <person name="Saito Y."/>
            <person name="Sakai S."/>
            <person name="Tahara Y.O."/>
            <person name="Takano Y."/>
            <person name="Tasumi E."/>
            <person name="Uematsu K."/>
            <person name="Yoshimura T."/>
            <person name="Itoh T."/>
            <person name="Ohkuma M."/>
            <person name="Takai K."/>
        </authorList>
    </citation>
    <scope>NUCLEOTIDE SEQUENCE [LARGE SCALE GENOMIC DNA]</scope>
    <source>
        <strain evidence="3 4">MK-D1</strain>
    </source>
</reference>
<dbReference type="InterPro" id="IPR012340">
    <property type="entry name" value="NA-bd_OB-fold"/>
</dbReference>
<dbReference type="GO" id="GO:0006396">
    <property type="term" value="P:RNA processing"/>
    <property type="evidence" value="ECO:0007669"/>
    <property type="project" value="InterPro"/>
</dbReference>